<comment type="subcellular location">
    <subcellularLocation>
        <location evidence="1">Cell outer membrane</location>
    </subcellularLocation>
</comment>
<dbReference type="PANTHER" id="PTHR30026">
    <property type="entry name" value="OUTER MEMBRANE PROTEIN TOLC"/>
    <property type="match status" value="1"/>
</dbReference>
<evidence type="ECO:0000256" key="4">
    <source>
        <dbReference type="ARBA" id="ARBA00022452"/>
    </source>
</evidence>
<gene>
    <name evidence="8" type="ordered locus">Glov_1600</name>
</gene>
<dbReference type="AlphaFoldDB" id="B3E9P0"/>
<organism evidence="8 9">
    <name type="scientific">Trichlorobacter lovleyi (strain ATCC BAA-1151 / DSM 17278 / SZ)</name>
    <name type="common">Geobacter lovleyi</name>
    <dbReference type="NCBI Taxonomy" id="398767"/>
    <lineage>
        <taxon>Bacteria</taxon>
        <taxon>Pseudomonadati</taxon>
        <taxon>Thermodesulfobacteriota</taxon>
        <taxon>Desulfuromonadia</taxon>
        <taxon>Geobacterales</taxon>
        <taxon>Geobacteraceae</taxon>
        <taxon>Trichlorobacter</taxon>
    </lineage>
</organism>
<sequence>MKNLLVVVLILGFGAVTELQAEPVRLTMADAVKMAVEKNLDLRVELYNPAQQEAEYQKSRGIYNPTLTLQASYNDTTSYSASRPSGRYWNNNSQLNAGISQLLPSGATAALGFNNSYLSSDVTSTSSGLSSYWQSSLGVTLNQPLLRNFGREPTELTIDTARLTKEASLEKLSSKLISVVAQVRTEYYKLYSLREELSVRKVSLELARRVLSETQARVKAGVMPAMETLNAEFGMASREKELIDAERAVQDQVDVLVQLLQLQPAQGQDVETVEVPSKGRYEVSEQAEIKRALSNRPELKELKRNLELLELQTRVSGNRTRPDLLLSASAATAGLGDTYPRDLDRLSSGTYPAWGVGLSFSYPLGNQAAENDYRKNRLKLDQSALQIRNQEELIANEVRSAVRAIEANYKQLDVADRGRAFAEERLRAFVRKAEVGLATTKDVLDVENDLATAKNNQIKAQVAYANAITQLWKATGEILAKEQVRMVTLDPDSLYKGMN</sequence>
<evidence type="ECO:0000256" key="7">
    <source>
        <dbReference type="ARBA" id="ARBA00023237"/>
    </source>
</evidence>
<dbReference type="GO" id="GO:0015562">
    <property type="term" value="F:efflux transmembrane transporter activity"/>
    <property type="evidence" value="ECO:0007669"/>
    <property type="project" value="InterPro"/>
</dbReference>
<evidence type="ECO:0000313" key="8">
    <source>
        <dbReference type="EMBL" id="ACD95316.1"/>
    </source>
</evidence>
<dbReference type="SUPFAM" id="SSF56954">
    <property type="entry name" value="Outer membrane efflux proteins (OEP)"/>
    <property type="match status" value="1"/>
</dbReference>
<dbReference type="GO" id="GO:1990281">
    <property type="term" value="C:efflux pump complex"/>
    <property type="evidence" value="ECO:0007669"/>
    <property type="project" value="TreeGrafter"/>
</dbReference>
<keyword evidence="4" id="KW-1134">Transmembrane beta strand</keyword>
<dbReference type="STRING" id="398767.Glov_1600"/>
<keyword evidence="5" id="KW-0812">Transmembrane</keyword>
<dbReference type="Gene3D" id="1.20.1600.10">
    <property type="entry name" value="Outer membrane efflux proteins (OEP)"/>
    <property type="match status" value="2"/>
</dbReference>
<evidence type="ECO:0000313" key="9">
    <source>
        <dbReference type="Proteomes" id="UP000002420"/>
    </source>
</evidence>
<protein>
    <submittedName>
        <fullName evidence="8">Outer membrane efflux protein</fullName>
    </submittedName>
</protein>
<name>B3E9P0_TRIL1</name>
<dbReference type="InterPro" id="IPR003423">
    <property type="entry name" value="OMP_efflux"/>
</dbReference>
<dbReference type="KEGG" id="glo:Glov_1600"/>
<dbReference type="GO" id="GO:0009279">
    <property type="term" value="C:cell outer membrane"/>
    <property type="evidence" value="ECO:0007669"/>
    <property type="project" value="UniProtKB-SubCell"/>
</dbReference>
<accession>B3E9P0</accession>
<keyword evidence="7" id="KW-0998">Cell outer membrane</keyword>
<dbReference type="Proteomes" id="UP000002420">
    <property type="component" value="Chromosome"/>
</dbReference>
<keyword evidence="9" id="KW-1185">Reference proteome</keyword>
<evidence type="ECO:0000256" key="5">
    <source>
        <dbReference type="ARBA" id="ARBA00022692"/>
    </source>
</evidence>
<dbReference type="GO" id="GO:0015288">
    <property type="term" value="F:porin activity"/>
    <property type="evidence" value="ECO:0007669"/>
    <property type="project" value="TreeGrafter"/>
</dbReference>
<keyword evidence="6" id="KW-0472">Membrane</keyword>
<proteinExistence type="inferred from homology"/>
<dbReference type="PANTHER" id="PTHR30026:SF23">
    <property type="entry name" value="TO APRF-PUTATIVE OUTER MEMBRANE EFFLUX PROTEIN OR SECRETED ALKALINE PHOSPHATASE-RELATED"/>
    <property type="match status" value="1"/>
</dbReference>
<dbReference type="eggNOG" id="COG1538">
    <property type="taxonomic scope" value="Bacteria"/>
</dbReference>
<keyword evidence="3" id="KW-0813">Transport</keyword>
<reference evidence="8 9" key="1">
    <citation type="submission" date="2008-05" db="EMBL/GenBank/DDBJ databases">
        <title>Complete sequence of chromosome of Geobacter lovleyi SZ.</title>
        <authorList>
            <consortium name="US DOE Joint Genome Institute"/>
            <person name="Lucas S."/>
            <person name="Copeland A."/>
            <person name="Lapidus A."/>
            <person name="Glavina del Rio T."/>
            <person name="Dalin E."/>
            <person name="Tice H."/>
            <person name="Bruce D."/>
            <person name="Goodwin L."/>
            <person name="Pitluck S."/>
            <person name="Chertkov O."/>
            <person name="Meincke L."/>
            <person name="Brettin T."/>
            <person name="Detter J.C."/>
            <person name="Han C."/>
            <person name="Tapia R."/>
            <person name="Kuske C.R."/>
            <person name="Schmutz J."/>
            <person name="Larimer F."/>
            <person name="Land M."/>
            <person name="Hauser L."/>
            <person name="Kyrpides N."/>
            <person name="Mikhailova N."/>
            <person name="Sung Y."/>
            <person name="Fletcher K.E."/>
            <person name="Ritalahti K.M."/>
            <person name="Loeffler F.E."/>
            <person name="Richardson P."/>
        </authorList>
    </citation>
    <scope>NUCLEOTIDE SEQUENCE [LARGE SCALE GENOMIC DNA]</scope>
    <source>
        <strain evidence="9">ATCC BAA-1151 / DSM 17278 / SZ</strain>
    </source>
</reference>
<dbReference type="RefSeq" id="WP_012469658.1">
    <property type="nucleotide sequence ID" value="NC_010814.1"/>
</dbReference>
<evidence type="ECO:0000256" key="1">
    <source>
        <dbReference type="ARBA" id="ARBA00004442"/>
    </source>
</evidence>
<dbReference type="HOGENOM" id="CLU_022604_2_0_7"/>
<comment type="similarity">
    <text evidence="2">Belongs to the outer membrane factor (OMF) (TC 1.B.17) family.</text>
</comment>
<evidence type="ECO:0000256" key="6">
    <source>
        <dbReference type="ARBA" id="ARBA00023136"/>
    </source>
</evidence>
<evidence type="ECO:0000256" key="3">
    <source>
        <dbReference type="ARBA" id="ARBA00022448"/>
    </source>
</evidence>
<dbReference type="Pfam" id="PF02321">
    <property type="entry name" value="OEP"/>
    <property type="match status" value="2"/>
</dbReference>
<evidence type="ECO:0000256" key="2">
    <source>
        <dbReference type="ARBA" id="ARBA00007613"/>
    </source>
</evidence>
<dbReference type="EMBL" id="CP001089">
    <property type="protein sequence ID" value="ACD95316.1"/>
    <property type="molecule type" value="Genomic_DNA"/>
</dbReference>
<dbReference type="InterPro" id="IPR051906">
    <property type="entry name" value="TolC-like"/>
</dbReference>